<dbReference type="GO" id="GO:0090313">
    <property type="term" value="P:regulation of protein targeting to membrane"/>
    <property type="evidence" value="ECO:0007669"/>
    <property type="project" value="TreeGrafter"/>
</dbReference>
<dbReference type="PANTHER" id="PTHR30441:SF8">
    <property type="entry name" value="DUF748 DOMAIN-CONTAINING PROTEIN"/>
    <property type="match status" value="1"/>
</dbReference>
<evidence type="ECO:0000313" key="2">
    <source>
        <dbReference type="Proteomes" id="UP000238605"/>
    </source>
</evidence>
<dbReference type="Pfam" id="PF05359">
    <property type="entry name" value="DUF748"/>
    <property type="match status" value="1"/>
</dbReference>
<dbReference type="PANTHER" id="PTHR30441">
    <property type="entry name" value="DUF748 DOMAIN-CONTAINING PROTEIN"/>
    <property type="match status" value="1"/>
</dbReference>
<organism evidence="1 2">
    <name type="scientific">Caldimonas caldifontis</name>
    <dbReference type="NCBI Taxonomy" id="1452508"/>
    <lineage>
        <taxon>Bacteria</taxon>
        <taxon>Pseudomonadati</taxon>
        <taxon>Pseudomonadota</taxon>
        <taxon>Betaproteobacteria</taxon>
        <taxon>Burkholderiales</taxon>
        <taxon>Sphaerotilaceae</taxon>
        <taxon>Caldimonas</taxon>
    </lineage>
</organism>
<dbReference type="RefSeq" id="WP_104303392.1">
    <property type="nucleotide sequence ID" value="NZ_PSNX01000013.1"/>
</dbReference>
<evidence type="ECO:0000313" key="1">
    <source>
        <dbReference type="EMBL" id="PPE65570.1"/>
    </source>
</evidence>
<protein>
    <recommendedName>
        <fullName evidence="3">DUF748 domain-containing protein</fullName>
    </recommendedName>
</protein>
<dbReference type="EMBL" id="PSNX01000013">
    <property type="protein sequence ID" value="PPE65570.1"/>
    <property type="molecule type" value="Genomic_DNA"/>
</dbReference>
<accession>A0A2S5SS56</accession>
<evidence type="ECO:0008006" key="3">
    <source>
        <dbReference type="Google" id="ProtNLM"/>
    </source>
</evidence>
<dbReference type="Proteomes" id="UP000238605">
    <property type="component" value="Unassembled WGS sequence"/>
</dbReference>
<keyword evidence="2" id="KW-1185">Reference proteome</keyword>
<dbReference type="InterPro" id="IPR008023">
    <property type="entry name" value="DUF748"/>
</dbReference>
<reference evidence="1 2" key="1">
    <citation type="submission" date="2018-02" db="EMBL/GenBank/DDBJ databases">
        <title>Reclassifiation of [Polyangium] brachysporum DSM 7029 as Guopingzhaonella breviflexa gen. nov., sp. nov., a member of the family Comamonadaceae.</title>
        <authorList>
            <person name="Tang B."/>
        </authorList>
    </citation>
    <scope>NUCLEOTIDE SEQUENCE [LARGE SCALE GENOMIC DNA]</scope>
    <source>
        <strain evidence="1 2">BCRC 80649</strain>
    </source>
</reference>
<comment type="caution">
    <text evidence="1">The sequence shown here is derived from an EMBL/GenBank/DDBJ whole genome shotgun (WGS) entry which is preliminary data.</text>
</comment>
<dbReference type="InterPro" id="IPR052894">
    <property type="entry name" value="AsmA-related"/>
</dbReference>
<proteinExistence type="predicted"/>
<dbReference type="OrthoDB" id="8560134at2"/>
<dbReference type="AlphaFoldDB" id="A0A2S5SS56"/>
<name>A0A2S5SS56_9BURK</name>
<dbReference type="GO" id="GO:0005886">
    <property type="term" value="C:plasma membrane"/>
    <property type="evidence" value="ECO:0007669"/>
    <property type="project" value="TreeGrafter"/>
</dbReference>
<sequence length="369" mass="39563">MDQPLPPASPRRLARRIAWTLAALLVLGFSGLQLAAWQLKAQVEQALGPRASVGSLRVTWAGVEATEVRVRSTRSERAGSWPADDELRAQRVVLTPDLWGLLTADLRIRRVLIEGGYLSMWRTREGRLRVLPALFDRPRDPKASGQSGAGLPLHIAQVALHDTALEFFDASVRQPALKLRLEGLQARVGPLDLPALDTPTAFELDATLKGVQRDGRVKLAGEVTLATTDARVKADLRGVDLVALQPYLIKVSEAGVRRGAMDLSIDARVRNQQLHAPGRLTLIGLELNSSGGMLGTFAGVPRQAVLAAMSRDGKLDVAFTLEGRLDDPNFSLNENFALKVAGGLASALGVSLGGVVEGVGNVIKGLFGR</sequence>
<gene>
    <name evidence="1" type="ORF">C1704_14010</name>
</gene>